<evidence type="ECO:0000256" key="2">
    <source>
        <dbReference type="SAM" id="MobiDB-lite"/>
    </source>
</evidence>
<dbReference type="EMBL" id="BKCJ010006911">
    <property type="protein sequence ID" value="GEU74579.1"/>
    <property type="molecule type" value="Genomic_DNA"/>
</dbReference>
<organism evidence="4">
    <name type="scientific">Tanacetum cinerariifolium</name>
    <name type="common">Dalmatian daisy</name>
    <name type="synonym">Chrysanthemum cinerariifolium</name>
    <dbReference type="NCBI Taxonomy" id="118510"/>
    <lineage>
        <taxon>Eukaryota</taxon>
        <taxon>Viridiplantae</taxon>
        <taxon>Streptophyta</taxon>
        <taxon>Embryophyta</taxon>
        <taxon>Tracheophyta</taxon>
        <taxon>Spermatophyta</taxon>
        <taxon>Magnoliopsida</taxon>
        <taxon>eudicotyledons</taxon>
        <taxon>Gunneridae</taxon>
        <taxon>Pentapetalae</taxon>
        <taxon>asterids</taxon>
        <taxon>campanulids</taxon>
        <taxon>Asterales</taxon>
        <taxon>Asteraceae</taxon>
        <taxon>Asteroideae</taxon>
        <taxon>Anthemideae</taxon>
        <taxon>Anthemidinae</taxon>
        <taxon>Tanacetum</taxon>
    </lineage>
</organism>
<sequence length="481" mass="53212">MDGLNVMLKNGPWFIRNHPLILKKWNPDVNLLKEDVENVPVWVKLHGIPVTAFSEDGRSNYARTMIELKVDAELKDTMVVAMPTLFGEGFYTCTVRVKYEWKPPRCAYCKVFGHTQEDCRKNLGLGVAKSMKKTSQAPKGFLVGSKMGFKPAKEYRHVSKKPTTNASRNKKNDVEPTNKYLNEAVMKVETKNGSRHATFTRYSCSDGGPNGDCQGGLWWGRDSKAKRGRMVAAGVGQRWQGVVAGGPSWSVKLGRRDSTTASLVLANTGLPSFKAPLDSLISTFNDNGLSPRDMVALSDVGNVLVYVKLYGIPVTVFSEDGLSDIATKIGTPLMLDSYNSDMCLQSWGRSSYARTMIELKADVKLKDTIVVVMPKLTREGFYTCLGVAKNMKKTNQAPKGFLVGSKMGFKPTKEYRPVSKKPTTNASGNKKNDVEPTNKVSNSSPIDVLNFVENDMDYVPMGGLQIRLVKNPTLVDLHSRM</sequence>
<dbReference type="GO" id="GO:0006979">
    <property type="term" value="P:response to oxidative stress"/>
    <property type="evidence" value="ECO:0007669"/>
    <property type="project" value="InterPro"/>
</dbReference>
<dbReference type="GO" id="GO:0004601">
    <property type="term" value="F:peroxidase activity"/>
    <property type="evidence" value="ECO:0007669"/>
    <property type="project" value="InterPro"/>
</dbReference>
<dbReference type="PROSITE" id="PS50873">
    <property type="entry name" value="PEROXIDASE_4"/>
    <property type="match status" value="1"/>
</dbReference>
<dbReference type="InterPro" id="IPR002016">
    <property type="entry name" value="Haem_peroxidase"/>
</dbReference>
<comment type="similarity">
    <text evidence="1">Belongs to the peroxidase family.</text>
</comment>
<feature type="region of interest" description="Disordered" evidence="2">
    <location>
        <begin position="412"/>
        <end position="441"/>
    </location>
</feature>
<dbReference type="SUPFAM" id="SSF48113">
    <property type="entry name" value="Heme-dependent peroxidases"/>
    <property type="match status" value="1"/>
</dbReference>
<dbReference type="Gene3D" id="1.10.520.10">
    <property type="match status" value="1"/>
</dbReference>
<gene>
    <name evidence="4" type="ORF">Tci_046557</name>
</gene>
<name>A0A6L2MMM0_TANCI</name>
<comment type="caution">
    <text evidence="4">The sequence shown here is derived from an EMBL/GenBank/DDBJ whole genome shotgun (WGS) entry which is preliminary data.</text>
</comment>
<dbReference type="PANTHER" id="PTHR31286">
    <property type="entry name" value="GLYCINE-RICH CELL WALL STRUCTURAL PROTEIN 1.8-LIKE"/>
    <property type="match status" value="1"/>
</dbReference>
<reference evidence="4" key="1">
    <citation type="journal article" date="2019" name="Sci. Rep.">
        <title>Draft genome of Tanacetum cinerariifolium, the natural source of mosquito coil.</title>
        <authorList>
            <person name="Yamashiro T."/>
            <person name="Shiraishi A."/>
            <person name="Satake H."/>
            <person name="Nakayama K."/>
        </authorList>
    </citation>
    <scope>NUCLEOTIDE SEQUENCE</scope>
</reference>
<evidence type="ECO:0000259" key="3">
    <source>
        <dbReference type="PROSITE" id="PS50873"/>
    </source>
</evidence>
<dbReference type="Pfam" id="PF00141">
    <property type="entry name" value="peroxidase"/>
    <property type="match status" value="1"/>
</dbReference>
<protein>
    <recommendedName>
        <fullName evidence="3">Plant heme peroxidase family profile domain-containing protein</fullName>
    </recommendedName>
</protein>
<dbReference type="GO" id="GO:0020037">
    <property type="term" value="F:heme binding"/>
    <property type="evidence" value="ECO:0007669"/>
    <property type="project" value="InterPro"/>
</dbReference>
<evidence type="ECO:0000256" key="1">
    <source>
        <dbReference type="RuleBase" id="RU004241"/>
    </source>
</evidence>
<dbReference type="InterPro" id="IPR010255">
    <property type="entry name" value="Haem_peroxidase_sf"/>
</dbReference>
<feature type="region of interest" description="Disordered" evidence="2">
    <location>
        <begin position="155"/>
        <end position="176"/>
    </location>
</feature>
<dbReference type="InterPro" id="IPR040256">
    <property type="entry name" value="At4g02000-like"/>
</dbReference>
<dbReference type="Gene3D" id="1.10.420.10">
    <property type="entry name" value="Peroxidase, domain 2"/>
    <property type="match status" value="1"/>
</dbReference>
<proteinExistence type="inferred from homology"/>
<dbReference type="PANTHER" id="PTHR31286:SF99">
    <property type="entry name" value="DUF4283 DOMAIN-CONTAINING PROTEIN"/>
    <property type="match status" value="1"/>
</dbReference>
<accession>A0A6L2MMM0</accession>
<dbReference type="AlphaFoldDB" id="A0A6L2MMM0"/>
<evidence type="ECO:0000313" key="4">
    <source>
        <dbReference type="EMBL" id="GEU74579.1"/>
    </source>
</evidence>
<feature type="domain" description="Plant heme peroxidase family profile" evidence="3">
    <location>
        <begin position="225"/>
        <end position="301"/>
    </location>
</feature>